<organism evidence="1 2">
    <name type="scientific">Chitinimonas viridis</name>
    <dbReference type="NCBI Taxonomy" id="664880"/>
    <lineage>
        <taxon>Bacteria</taxon>
        <taxon>Pseudomonadati</taxon>
        <taxon>Pseudomonadota</taxon>
        <taxon>Betaproteobacteria</taxon>
        <taxon>Neisseriales</taxon>
        <taxon>Chitinibacteraceae</taxon>
        <taxon>Chitinimonas</taxon>
    </lineage>
</organism>
<dbReference type="EMBL" id="JAUFPU010000005">
    <property type="protein sequence ID" value="MDN3576657.1"/>
    <property type="molecule type" value="Genomic_DNA"/>
</dbReference>
<accession>A0ABT8B4A7</accession>
<dbReference type="Proteomes" id="UP001180081">
    <property type="component" value="Unassembled WGS sequence"/>
</dbReference>
<protein>
    <submittedName>
        <fullName evidence="1">Uncharacterized protein</fullName>
    </submittedName>
</protein>
<sequence length="106" mass="11791">MAFDLVVGTSIEHKGASAIVGSIEFNELPAISRLIARVDSFFLHRISNLFEDQSFSPEEVDQALTHLLPLLTSGQLHPDERSMLHKLVAALSYARWKQQPLHGIAD</sequence>
<name>A0ABT8B4A7_9NEIS</name>
<evidence type="ECO:0000313" key="2">
    <source>
        <dbReference type="Proteomes" id="UP001180081"/>
    </source>
</evidence>
<dbReference type="RefSeq" id="WP_290332185.1">
    <property type="nucleotide sequence ID" value="NZ_JAUFPU010000005.1"/>
</dbReference>
<gene>
    <name evidence="1" type="ORF">QWZ03_07770</name>
</gene>
<comment type="caution">
    <text evidence="1">The sequence shown here is derived from an EMBL/GenBank/DDBJ whole genome shotgun (WGS) entry which is preliminary data.</text>
</comment>
<reference evidence="1" key="1">
    <citation type="journal article" date="2014" name="Int. J. Syst. Evol. Microbiol.">
        <title>Complete genome of a new Firmicutes species belonging to the dominant human colonic microbiota ('Ruminococcus bicirculans') reveals two chromosomes and a selective capacity to utilize plant glucans.</title>
        <authorList>
            <consortium name="NISC Comparative Sequencing Program"/>
            <person name="Wegmann U."/>
            <person name="Louis P."/>
            <person name="Goesmann A."/>
            <person name="Henrissat B."/>
            <person name="Duncan S.H."/>
            <person name="Flint H.J."/>
        </authorList>
    </citation>
    <scope>NUCLEOTIDE SEQUENCE</scope>
    <source>
        <strain evidence="1">CECT 7703</strain>
    </source>
</reference>
<reference evidence="1" key="2">
    <citation type="submission" date="2023-06" db="EMBL/GenBank/DDBJ databases">
        <authorList>
            <person name="Lucena T."/>
            <person name="Sun Q."/>
        </authorList>
    </citation>
    <scope>NUCLEOTIDE SEQUENCE</scope>
    <source>
        <strain evidence="1">CECT 7703</strain>
    </source>
</reference>
<proteinExistence type="predicted"/>
<keyword evidence="2" id="KW-1185">Reference proteome</keyword>
<evidence type="ECO:0000313" key="1">
    <source>
        <dbReference type="EMBL" id="MDN3576657.1"/>
    </source>
</evidence>